<evidence type="ECO:0000313" key="1">
    <source>
        <dbReference type="EMBL" id="EET87129.1"/>
    </source>
</evidence>
<dbReference type="AlphaFoldDB" id="C6PUD1"/>
<accession>C6PUD1</accession>
<sequence length="67" mass="7194">MESAAIFVIGGLRGLKTASILNVVVEFDGNLEEDINGYVDGENGTLDGEKKEILTALEAIYAYSNKN</sequence>
<keyword evidence="2" id="KW-1185">Reference proteome</keyword>
<dbReference type="RefSeq" id="WP_007061283.1">
    <property type="nucleotide sequence ID" value="NZ_ACVI01000036.1"/>
</dbReference>
<comment type="caution">
    <text evidence="1">The sequence shown here is derived from an EMBL/GenBank/DDBJ whole genome shotgun (WGS) entry which is preliminary data.</text>
</comment>
<evidence type="ECO:0000313" key="2">
    <source>
        <dbReference type="Proteomes" id="UP000004198"/>
    </source>
</evidence>
<reference evidence="1 2" key="1">
    <citation type="submission" date="2009-06" db="EMBL/GenBank/DDBJ databases">
        <title>The draft genome of Clostridium carboxidivorans P7.</title>
        <authorList>
            <consortium name="US DOE Joint Genome Institute (JGI-PGF)"/>
            <person name="Lucas S."/>
            <person name="Copeland A."/>
            <person name="Lapidus A."/>
            <person name="Glavina del Rio T."/>
            <person name="Tice H."/>
            <person name="Bruce D."/>
            <person name="Goodwin L."/>
            <person name="Pitluck S."/>
            <person name="Larimer F."/>
            <person name="Land M.L."/>
            <person name="Hauser L."/>
            <person name="Hemme C.L."/>
        </authorList>
    </citation>
    <scope>NUCLEOTIDE SEQUENCE [LARGE SCALE GENOMIC DNA]</scope>
    <source>
        <strain evidence="1 2">P7</strain>
    </source>
</reference>
<dbReference type="EMBL" id="ACVI01000036">
    <property type="protein sequence ID" value="EET87129.1"/>
    <property type="molecule type" value="Genomic_DNA"/>
</dbReference>
<dbReference type="eggNOG" id="COG2820">
    <property type="taxonomic scope" value="Bacteria"/>
</dbReference>
<proteinExistence type="predicted"/>
<gene>
    <name evidence="1" type="ORF">CcarbDRAFT_2398</name>
</gene>
<organism evidence="1 2">
    <name type="scientific">Clostridium carboxidivorans P7</name>
    <dbReference type="NCBI Taxonomy" id="536227"/>
    <lineage>
        <taxon>Bacteria</taxon>
        <taxon>Bacillati</taxon>
        <taxon>Bacillota</taxon>
        <taxon>Clostridia</taxon>
        <taxon>Eubacteriales</taxon>
        <taxon>Clostridiaceae</taxon>
        <taxon>Clostridium</taxon>
    </lineage>
</organism>
<protein>
    <submittedName>
        <fullName evidence="1">Uridine phosphorylase</fullName>
    </submittedName>
</protein>
<dbReference type="Proteomes" id="UP000004198">
    <property type="component" value="Unassembled WGS sequence"/>
</dbReference>
<name>C6PUD1_9CLOT</name>